<sequence>MFVGSIRAKRRVCPAGTNADPLERSVRRLPFHRVQSPDPFPLRRGPTYWQAAMPHAPSTMTIKTVSDSNAFSSRLLLRVARRRCIAAPSHAVSSRIWGRILLLLMGVLCALRGLVRRPRRCSNKLWAGCWSLELALASLALVWGPCGAPGSADQDMAASGLCSSCALKLQTFDTSSLAFVIPSAVKRSRAGVLRGARRQGMLAGARGKRRAVQTAGDRWRLLKTSGASRRTRCGTRR</sequence>
<evidence type="ECO:0000313" key="2">
    <source>
        <dbReference type="EMBL" id="KAF2687975.1"/>
    </source>
</evidence>
<keyword evidence="1" id="KW-0472">Membrane</keyword>
<evidence type="ECO:0000313" key="3">
    <source>
        <dbReference type="Proteomes" id="UP000799291"/>
    </source>
</evidence>
<keyword evidence="1" id="KW-1133">Transmembrane helix</keyword>
<accession>A0A6G1JCT7</accession>
<feature type="transmembrane region" description="Helical" evidence="1">
    <location>
        <begin position="96"/>
        <end position="115"/>
    </location>
</feature>
<protein>
    <submittedName>
        <fullName evidence="2">Uncharacterized protein</fullName>
    </submittedName>
</protein>
<keyword evidence="3" id="KW-1185">Reference proteome</keyword>
<dbReference type="AlphaFoldDB" id="A0A6G1JCT7"/>
<name>A0A6G1JCT7_9PLEO</name>
<dbReference type="Proteomes" id="UP000799291">
    <property type="component" value="Unassembled WGS sequence"/>
</dbReference>
<gene>
    <name evidence="2" type="ORF">K458DRAFT_467518</name>
</gene>
<proteinExistence type="predicted"/>
<reference evidence="2" key="1">
    <citation type="journal article" date="2020" name="Stud. Mycol.">
        <title>101 Dothideomycetes genomes: a test case for predicting lifestyles and emergence of pathogens.</title>
        <authorList>
            <person name="Haridas S."/>
            <person name="Albert R."/>
            <person name="Binder M."/>
            <person name="Bloem J."/>
            <person name="Labutti K."/>
            <person name="Salamov A."/>
            <person name="Andreopoulos B."/>
            <person name="Baker S."/>
            <person name="Barry K."/>
            <person name="Bills G."/>
            <person name="Bluhm B."/>
            <person name="Cannon C."/>
            <person name="Castanera R."/>
            <person name="Culley D."/>
            <person name="Daum C."/>
            <person name="Ezra D."/>
            <person name="Gonzalez J."/>
            <person name="Henrissat B."/>
            <person name="Kuo A."/>
            <person name="Liang C."/>
            <person name="Lipzen A."/>
            <person name="Lutzoni F."/>
            <person name="Magnuson J."/>
            <person name="Mondo S."/>
            <person name="Nolan M."/>
            <person name="Ohm R."/>
            <person name="Pangilinan J."/>
            <person name="Park H.-J."/>
            <person name="Ramirez L."/>
            <person name="Alfaro M."/>
            <person name="Sun H."/>
            <person name="Tritt A."/>
            <person name="Yoshinaga Y."/>
            <person name="Zwiers L.-H."/>
            <person name="Turgeon B."/>
            <person name="Goodwin S."/>
            <person name="Spatafora J."/>
            <person name="Crous P."/>
            <person name="Grigoriev I."/>
        </authorList>
    </citation>
    <scope>NUCLEOTIDE SEQUENCE</scope>
    <source>
        <strain evidence="2">CBS 122367</strain>
    </source>
</reference>
<dbReference type="EMBL" id="MU005574">
    <property type="protein sequence ID" value="KAF2687975.1"/>
    <property type="molecule type" value="Genomic_DNA"/>
</dbReference>
<keyword evidence="1" id="KW-0812">Transmembrane</keyword>
<evidence type="ECO:0000256" key="1">
    <source>
        <dbReference type="SAM" id="Phobius"/>
    </source>
</evidence>
<organism evidence="2 3">
    <name type="scientific">Lentithecium fluviatile CBS 122367</name>
    <dbReference type="NCBI Taxonomy" id="1168545"/>
    <lineage>
        <taxon>Eukaryota</taxon>
        <taxon>Fungi</taxon>
        <taxon>Dikarya</taxon>
        <taxon>Ascomycota</taxon>
        <taxon>Pezizomycotina</taxon>
        <taxon>Dothideomycetes</taxon>
        <taxon>Pleosporomycetidae</taxon>
        <taxon>Pleosporales</taxon>
        <taxon>Massarineae</taxon>
        <taxon>Lentitheciaceae</taxon>
        <taxon>Lentithecium</taxon>
    </lineage>
</organism>